<dbReference type="Gene3D" id="3.40.50.1980">
    <property type="entry name" value="Nitrogenase molybdenum iron protein domain"/>
    <property type="match status" value="2"/>
</dbReference>
<protein>
    <submittedName>
        <fullName evidence="7">ABC transporter substrate-binding protein</fullName>
    </submittedName>
</protein>
<feature type="chain" id="PRO_5038339424" evidence="5">
    <location>
        <begin position="27"/>
        <end position="320"/>
    </location>
</feature>
<dbReference type="PROSITE" id="PS50983">
    <property type="entry name" value="FE_B12_PBP"/>
    <property type="match status" value="1"/>
</dbReference>
<evidence type="ECO:0000256" key="4">
    <source>
        <dbReference type="ARBA" id="ARBA00022729"/>
    </source>
</evidence>
<comment type="similarity">
    <text evidence="2">Belongs to the bacterial solute-binding protein 8 family.</text>
</comment>
<dbReference type="GO" id="GO:1901678">
    <property type="term" value="P:iron coordination entity transport"/>
    <property type="evidence" value="ECO:0007669"/>
    <property type="project" value="UniProtKB-ARBA"/>
</dbReference>
<evidence type="ECO:0000256" key="2">
    <source>
        <dbReference type="ARBA" id="ARBA00008814"/>
    </source>
</evidence>
<dbReference type="InterPro" id="IPR051313">
    <property type="entry name" value="Bact_iron-sidero_bind"/>
</dbReference>
<dbReference type="SUPFAM" id="SSF53807">
    <property type="entry name" value="Helical backbone' metal receptor"/>
    <property type="match status" value="1"/>
</dbReference>
<dbReference type="OrthoDB" id="9793175at2"/>
<accession>A0A3L7A2D9</accession>
<evidence type="ECO:0000256" key="5">
    <source>
        <dbReference type="SAM" id="SignalP"/>
    </source>
</evidence>
<dbReference type="Pfam" id="PF01497">
    <property type="entry name" value="Peripla_BP_2"/>
    <property type="match status" value="1"/>
</dbReference>
<evidence type="ECO:0000256" key="3">
    <source>
        <dbReference type="ARBA" id="ARBA00022448"/>
    </source>
</evidence>
<dbReference type="PROSITE" id="PS51257">
    <property type="entry name" value="PROKAR_LIPOPROTEIN"/>
    <property type="match status" value="1"/>
</dbReference>
<evidence type="ECO:0000313" key="8">
    <source>
        <dbReference type="Proteomes" id="UP000272503"/>
    </source>
</evidence>
<dbReference type="InterPro" id="IPR002491">
    <property type="entry name" value="ABC_transptr_periplasmic_BD"/>
</dbReference>
<dbReference type="Proteomes" id="UP000272503">
    <property type="component" value="Unassembled WGS sequence"/>
</dbReference>
<keyword evidence="8" id="KW-1185">Reference proteome</keyword>
<name>A0A3L7A2D9_9MICO</name>
<comment type="caution">
    <text evidence="7">The sequence shown here is derived from an EMBL/GenBank/DDBJ whole genome shotgun (WGS) entry which is preliminary data.</text>
</comment>
<dbReference type="PANTHER" id="PTHR30532:SF1">
    <property type="entry name" value="IRON(3+)-HYDROXAMATE-BINDING PROTEIN FHUD"/>
    <property type="match status" value="1"/>
</dbReference>
<proteinExistence type="inferred from homology"/>
<organism evidence="7 8">
    <name type="scientific">Mycetocola tolaasinivorans</name>
    <dbReference type="NCBI Taxonomy" id="76635"/>
    <lineage>
        <taxon>Bacteria</taxon>
        <taxon>Bacillati</taxon>
        <taxon>Actinomycetota</taxon>
        <taxon>Actinomycetes</taxon>
        <taxon>Micrococcales</taxon>
        <taxon>Microbacteriaceae</taxon>
        <taxon>Mycetocola</taxon>
    </lineage>
</organism>
<comment type="subcellular location">
    <subcellularLocation>
        <location evidence="1">Cell envelope</location>
    </subcellularLocation>
</comment>
<keyword evidence="4 5" id="KW-0732">Signal</keyword>
<sequence length="320" mass="34275">MRPRALALLAASAVAALALTSCASQASGDAAAAETTTLKTPTGVTIEMPKDPKAALGFYTTDLDILMTLGFHLADTQPVREDFKTFPAYFPQEPLKGLKTFVNFPEYNFEGVLAVNPDFILNGIGSNTDLDPKLQKIAPTYTYNAFAGIDWREPFQQLATDLGRTAQHDAWTADYQAKVADIRKRLDERGIHPVVADMAFRDGQVSVGCYGVPCLVFGDLGLTITPLANADAKGLPVGDSTAFSLEQLGGLEGIDAVFAGTNEDGSGLLTTDEVLKGNAIWNRLPFVTNNTVYGYNYEMAYGSPSGQTAFLEVVEKALLG</sequence>
<gene>
    <name evidence="7" type="ORF">D9V32_13270</name>
</gene>
<keyword evidence="3" id="KW-0813">Transport</keyword>
<evidence type="ECO:0000256" key="1">
    <source>
        <dbReference type="ARBA" id="ARBA00004196"/>
    </source>
</evidence>
<dbReference type="PANTHER" id="PTHR30532">
    <property type="entry name" value="IRON III DICITRATE-BINDING PERIPLASMIC PROTEIN"/>
    <property type="match status" value="1"/>
</dbReference>
<dbReference type="RefSeq" id="WP_121649398.1">
    <property type="nucleotide sequence ID" value="NZ_RCUX01000011.1"/>
</dbReference>
<evidence type="ECO:0000313" key="7">
    <source>
        <dbReference type="EMBL" id="RLP74317.1"/>
    </source>
</evidence>
<evidence type="ECO:0000259" key="6">
    <source>
        <dbReference type="PROSITE" id="PS50983"/>
    </source>
</evidence>
<dbReference type="GO" id="GO:0030288">
    <property type="term" value="C:outer membrane-bounded periplasmic space"/>
    <property type="evidence" value="ECO:0007669"/>
    <property type="project" value="TreeGrafter"/>
</dbReference>
<feature type="domain" description="Fe/B12 periplasmic-binding" evidence="6">
    <location>
        <begin position="54"/>
        <end position="320"/>
    </location>
</feature>
<reference evidence="7 8" key="1">
    <citation type="submission" date="2018-10" db="EMBL/GenBank/DDBJ databases">
        <authorList>
            <person name="Li J."/>
        </authorList>
    </citation>
    <scope>NUCLEOTIDE SEQUENCE [LARGE SCALE GENOMIC DNA]</scope>
    <source>
        <strain evidence="7 8">IF 016277</strain>
    </source>
</reference>
<dbReference type="EMBL" id="RCUX01000011">
    <property type="protein sequence ID" value="RLP74317.1"/>
    <property type="molecule type" value="Genomic_DNA"/>
</dbReference>
<feature type="signal peptide" evidence="5">
    <location>
        <begin position="1"/>
        <end position="26"/>
    </location>
</feature>
<dbReference type="AlphaFoldDB" id="A0A3L7A2D9"/>